<keyword evidence="2" id="KW-1185">Reference proteome</keyword>
<dbReference type="RefSeq" id="XP_060449167.1">
    <property type="nucleotide sequence ID" value="XM_060582094.1"/>
</dbReference>
<accession>A0AAI9ZZA4</accession>
<dbReference type="EMBL" id="JAHMHQ010000004">
    <property type="protein sequence ID" value="KAK1640560.1"/>
    <property type="molecule type" value="Genomic_DNA"/>
</dbReference>
<dbReference type="Proteomes" id="UP001243989">
    <property type="component" value="Unassembled WGS sequence"/>
</dbReference>
<evidence type="ECO:0000313" key="2">
    <source>
        <dbReference type="Proteomes" id="UP001243989"/>
    </source>
</evidence>
<comment type="caution">
    <text evidence="1">The sequence shown here is derived from an EMBL/GenBank/DDBJ whole genome shotgun (WGS) entry which is preliminary data.</text>
</comment>
<dbReference type="GeneID" id="85466956"/>
<name>A0AAI9ZZA4_9PEZI</name>
<evidence type="ECO:0000313" key="1">
    <source>
        <dbReference type="EMBL" id="KAK1640560.1"/>
    </source>
</evidence>
<sequence>MIAIIDNPSTPPPPIWGWRQAVSNSVCSDCCSWLIVVVVLQRPSPIPIPMPYRPIPTSPNRHPCVVFAEWPAHSTASPRRQARVGVILGCRIECPFGHPPTSPHTHTLTYPPQISQEMRIVIFQVVARDTFLIWERHTHRYVVPADEMEGPINGRRWMATR</sequence>
<protein>
    <submittedName>
        <fullName evidence="1">Uncharacterized protein</fullName>
    </submittedName>
</protein>
<reference evidence="1" key="1">
    <citation type="submission" date="2021-06" db="EMBL/GenBank/DDBJ databases">
        <title>Comparative genomics, transcriptomics and evolutionary studies reveal genomic signatures of adaptation to plant cell wall in hemibiotrophic fungi.</title>
        <authorList>
            <consortium name="DOE Joint Genome Institute"/>
            <person name="Baroncelli R."/>
            <person name="Diaz J.F."/>
            <person name="Benocci T."/>
            <person name="Peng M."/>
            <person name="Battaglia E."/>
            <person name="Haridas S."/>
            <person name="Andreopoulos W."/>
            <person name="Labutti K."/>
            <person name="Pangilinan J."/>
            <person name="Floch G.L."/>
            <person name="Makela M.R."/>
            <person name="Henrissat B."/>
            <person name="Grigoriev I.V."/>
            <person name="Crouch J.A."/>
            <person name="De Vries R.P."/>
            <person name="Sukno S.A."/>
            <person name="Thon M.R."/>
        </authorList>
    </citation>
    <scope>NUCLEOTIDE SEQUENCE</scope>
    <source>
        <strain evidence="1">CBS 102054</strain>
    </source>
</reference>
<dbReference type="AlphaFoldDB" id="A0AAI9ZZA4"/>
<proteinExistence type="predicted"/>
<gene>
    <name evidence="1" type="ORF">BDP81DRAFT_165260</name>
</gene>
<organism evidence="1 2">
    <name type="scientific">Colletotrichum phormii</name>
    <dbReference type="NCBI Taxonomy" id="359342"/>
    <lineage>
        <taxon>Eukaryota</taxon>
        <taxon>Fungi</taxon>
        <taxon>Dikarya</taxon>
        <taxon>Ascomycota</taxon>
        <taxon>Pezizomycotina</taxon>
        <taxon>Sordariomycetes</taxon>
        <taxon>Hypocreomycetidae</taxon>
        <taxon>Glomerellales</taxon>
        <taxon>Glomerellaceae</taxon>
        <taxon>Colletotrichum</taxon>
        <taxon>Colletotrichum acutatum species complex</taxon>
    </lineage>
</organism>